<dbReference type="Gene3D" id="3.40.630.10">
    <property type="entry name" value="Zn peptidases"/>
    <property type="match status" value="1"/>
</dbReference>
<dbReference type="Proteomes" id="UP000319756">
    <property type="component" value="Chromosome"/>
</dbReference>
<name>A0A514LME6_9BACI</name>
<dbReference type="Pfam" id="PF07687">
    <property type="entry name" value="M20_dimer"/>
    <property type="match status" value="1"/>
</dbReference>
<keyword evidence="2 4" id="KW-0378">Hydrolase</keyword>
<evidence type="ECO:0000313" key="4">
    <source>
        <dbReference type="EMBL" id="QDI93042.1"/>
    </source>
</evidence>
<dbReference type="SUPFAM" id="SSF55031">
    <property type="entry name" value="Bacterial exopeptidase dimerisation domain"/>
    <property type="match status" value="1"/>
</dbReference>
<dbReference type="Gene3D" id="3.30.70.360">
    <property type="match status" value="1"/>
</dbReference>
<dbReference type="Pfam" id="PF01546">
    <property type="entry name" value="Peptidase_M20"/>
    <property type="match status" value="1"/>
</dbReference>
<dbReference type="InterPro" id="IPR002933">
    <property type="entry name" value="Peptidase_M20"/>
</dbReference>
<dbReference type="GO" id="GO:0046872">
    <property type="term" value="F:metal ion binding"/>
    <property type="evidence" value="ECO:0007669"/>
    <property type="project" value="UniProtKB-KW"/>
</dbReference>
<dbReference type="KEGG" id="sale:EPH95_07270"/>
<keyword evidence="5" id="KW-1185">Reference proteome</keyword>
<reference evidence="5" key="1">
    <citation type="submission" date="2019-01" db="EMBL/GenBank/DDBJ databases">
        <title>Genomic analysis of Salicibibacter sp. NKC3-5.</title>
        <authorList>
            <person name="Oh Y.J."/>
        </authorList>
    </citation>
    <scope>NUCLEOTIDE SEQUENCE [LARGE SCALE GENOMIC DNA]</scope>
    <source>
        <strain evidence="5">NKC3-5</strain>
    </source>
</reference>
<evidence type="ECO:0000256" key="2">
    <source>
        <dbReference type="ARBA" id="ARBA00022801"/>
    </source>
</evidence>
<organism evidence="4 5">
    <name type="scientific">Salicibibacter halophilus</name>
    <dbReference type="NCBI Taxonomy" id="2502791"/>
    <lineage>
        <taxon>Bacteria</taxon>
        <taxon>Bacillati</taxon>
        <taxon>Bacillota</taxon>
        <taxon>Bacilli</taxon>
        <taxon>Bacillales</taxon>
        <taxon>Bacillaceae</taxon>
        <taxon>Salicibibacter</taxon>
    </lineage>
</organism>
<dbReference type="InterPro" id="IPR011650">
    <property type="entry name" value="Peptidase_M20_dimer"/>
</dbReference>
<dbReference type="PANTHER" id="PTHR43808:SF17">
    <property type="entry name" value="PEPTIDASE M20"/>
    <property type="match status" value="1"/>
</dbReference>
<dbReference type="OrthoDB" id="9783294at2"/>
<evidence type="ECO:0000256" key="1">
    <source>
        <dbReference type="ARBA" id="ARBA00022723"/>
    </source>
</evidence>
<dbReference type="PANTHER" id="PTHR43808">
    <property type="entry name" value="ACETYLORNITHINE DEACETYLASE"/>
    <property type="match status" value="1"/>
</dbReference>
<protein>
    <submittedName>
        <fullName evidence="4">M20/M25/M40 family metallo-hydrolase</fullName>
    </submittedName>
</protein>
<dbReference type="GO" id="GO:0016787">
    <property type="term" value="F:hydrolase activity"/>
    <property type="evidence" value="ECO:0007669"/>
    <property type="project" value="UniProtKB-KW"/>
</dbReference>
<evidence type="ECO:0000313" key="5">
    <source>
        <dbReference type="Proteomes" id="UP000319756"/>
    </source>
</evidence>
<evidence type="ECO:0000259" key="3">
    <source>
        <dbReference type="Pfam" id="PF07687"/>
    </source>
</evidence>
<sequence>MKQSKSVNRALEFLFEDDIRTLKEQIALAEIPAPPFSEHTRAVDFEKRLQSLGLENVRRDEEGNVYGDHKGSGGGPTLFVSAHLDSVFSADVDTAVTEKDGVYYGPGITDDARGLAALLSVVRALKAAGIETTGDVIFGGTVGEEGQGDLRGVKTFFSENKNVDGFLSIDTVSPQEIIYTGTGSYRYMIRFRGPGGHSFGSFGTPSAVHAAARATAAIADLETESEPKTTFNVGMIEGGAIPTAIAETCEMGVDIRSDGIAQLKALEEKIQRIVERAVRVENERWGYGETKGVAATMEKIGDRPVAPQSDGHIIVQTAWHATEALALTPRLAKPVSTDANFPISIGVPSLTLGGGGEAGAAHSLDEWYQPKRSYLGPQRILLIILGLAGISLESILSPPLLPKR</sequence>
<keyword evidence="1" id="KW-0479">Metal-binding</keyword>
<gene>
    <name evidence="4" type="ORF">EPH95_07270</name>
</gene>
<feature type="domain" description="Peptidase M20 dimerisation" evidence="3">
    <location>
        <begin position="183"/>
        <end position="277"/>
    </location>
</feature>
<dbReference type="SUPFAM" id="SSF53187">
    <property type="entry name" value="Zn-dependent exopeptidases"/>
    <property type="match status" value="1"/>
</dbReference>
<dbReference type="InterPro" id="IPR036264">
    <property type="entry name" value="Bact_exopeptidase_dim_dom"/>
</dbReference>
<accession>A0A514LME6</accession>
<dbReference type="AlphaFoldDB" id="A0A514LME6"/>
<proteinExistence type="predicted"/>
<dbReference type="InterPro" id="IPR050072">
    <property type="entry name" value="Peptidase_M20A"/>
</dbReference>
<dbReference type="EMBL" id="CP035485">
    <property type="protein sequence ID" value="QDI93042.1"/>
    <property type="molecule type" value="Genomic_DNA"/>
</dbReference>